<protein>
    <submittedName>
        <fullName evidence="1">Uncharacterized protein</fullName>
    </submittedName>
</protein>
<dbReference type="RefSeq" id="WP_222872320.1">
    <property type="nucleotide sequence ID" value="NZ_CP039704.1"/>
</dbReference>
<name>A0A4D7C365_9SPHN</name>
<dbReference type="AlphaFoldDB" id="A0A4D7C365"/>
<keyword evidence="2" id="KW-1185">Reference proteome</keyword>
<proteinExistence type="predicted"/>
<dbReference type="Proteomes" id="UP000298714">
    <property type="component" value="Chromosome"/>
</dbReference>
<gene>
    <name evidence="1" type="ORF">E6W36_08110</name>
</gene>
<reference evidence="2" key="1">
    <citation type="submission" date="2019-04" db="EMBL/GenBank/DDBJ databases">
        <title>Complete genome sequence of Sphingomonas sp. W1-2-3.</title>
        <authorList>
            <person name="Im W.T."/>
        </authorList>
    </citation>
    <scope>NUCLEOTIDE SEQUENCE [LARGE SCALE GENOMIC DNA]</scope>
    <source>
        <strain evidence="2">W1-2-3</strain>
    </source>
</reference>
<sequence>MPLDETMIAVRAGAVVIARPLMVAWDQGLCDAPTPGDSFDLADGDRVSVISWSGVAVALYNHRTQSQWRYAVPDMLPRTWLLAFVTGVTWGLFQHWLLFPGLWLVLGPGGRSPARGRWRAGWTA</sequence>
<dbReference type="EMBL" id="CP039704">
    <property type="protein sequence ID" value="QCI79521.1"/>
    <property type="molecule type" value="Genomic_DNA"/>
</dbReference>
<organism evidence="1 2">
    <name type="scientific">Hankyongella ginsenosidimutans</name>
    <dbReference type="NCBI Taxonomy" id="1763828"/>
    <lineage>
        <taxon>Bacteria</taxon>
        <taxon>Pseudomonadati</taxon>
        <taxon>Pseudomonadota</taxon>
        <taxon>Alphaproteobacteria</taxon>
        <taxon>Sphingomonadales</taxon>
        <taxon>Sphingomonadaceae</taxon>
        <taxon>Hankyongella</taxon>
    </lineage>
</organism>
<evidence type="ECO:0000313" key="2">
    <source>
        <dbReference type="Proteomes" id="UP000298714"/>
    </source>
</evidence>
<evidence type="ECO:0000313" key="1">
    <source>
        <dbReference type="EMBL" id="QCI79521.1"/>
    </source>
</evidence>
<dbReference type="KEGG" id="hgn:E6W36_08110"/>
<accession>A0A4D7C365</accession>